<comment type="caution">
    <text evidence="2">The sequence shown here is derived from an EMBL/GenBank/DDBJ whole genome shotgun (WGS) entry which is preliminary data.</text>
</comment>
<dbReference type="SMART" id="SM00271">
    <property type="entry name" value="DnaJ"/>
    <property type="match status" value="1"/>
</dbReference>
<dbReference type="PANTHER" id="PTHR43096:SF10">
    <property type="entry name" value="CHAPERONE PROTEIN DNAJ A6, CHLOROPLASTIC"/>
    <property type="match status" value="1"/>
</dbReference>
<dbReference type="InterPro" id="IPR001623">
    <property type="entry name" value="DnaJ_domain"/>
</dbReference>
<feature type="domain" description="J" evidence="1">
    <location>
        <begin position="105"/>
        <end position="179"/>
    </location>
</feature>
<dbReference type="EMBL" id="PNBA02000011">
    <property type="protein sequence ID" value="KAG6408342.1"/>
    <property type="molecule type" value="Genomic_DNA"/>
</dbReference>
<dbReference type="Proteomes" id="UP000298416">
    <property type="component" value="Unassembled WGS sequence"/>
</dbReference>
<proteinExistence type="predicted"/>
<dbReference type="GO" id="GO:0042026">
    <property type="term" value="P:protein refolding"/>
    <property type="evidence" value="ECO:0007669"/>
    <property type="project" value="TreeGrafter"/>
</dbReference>
<sequence length="253" mass="28101">MCLRAAALTFFIRPRNRLWHWMAVIPCGSRRVALWGVQPQFVFGSSAVTRASAPTHCSSKRAGFLSSTILYQKSLGEHFGLASYAKQCQRRGARLVVRAERVSWLLITTLSLASQKMQTSLRSKVISVILTLSSYRKLARNYHPDVNKEAGAEEKFKEISNAYEVLSDDEKRSIYDKYGEAGLKGAGMGMGVRILTSHSIYSSHYFEGMGGMGGMGMGGRVSHSRATEGEDQVYNLVLNFKDAVFGIEKEIEI</sequence>
<gene>
    <name evidence="2" type="ORF">SASPL_131347</name>
</gene>
<dbReference type="CDD" id="cd06257">
    <property type="entry name" value="DnaJ"/>
    <property type="match status" value="1"/>
</dbReference>
<dbReference type="Pfam" id="PF00226">
    <property type="entry name" value="DnaJ"/>
    <property type="match status" value="1"/>
</dbReference>
<dbReference type="SUPFAM" id="SSF46565">
    <property type="entry name" value="Chaperone J-domain"/>
    <property type="match status" value="1"/>
</dbReference>
<keyword evidence="3" id="KW-1185">Reference proteome</keyword>
<name>A0A8X8ZKI7_SALSN</name>
<dbReference type="GO" id="GO:0009535">
    <property type="term" value="C:chloroplast thylakoid membrane"/>
    <property type="evidence" value="ECO:0007669"/>
    <property type="project" value="TreeGrafter"/>
</dbReference>
<dbReference type="Gene3D" id="1.10.287.110">
    <property type="entry name" value="DnaJ domain"/>
    <property type="match status" value="1"/>
</dbReference>
<reference evidence="2" key="2">
    <citation type="submission" date="2020-08" db="EMBL/GenBank/DDBJ databases">
        <title>Plant Genome Project.</title>
        <authorList>
            <person name="Zhang R.-G."/>
        </authorList>
    </citation>
    <scope>NUCLEOTIDE SEQUENCE</scope>
    <source>
        <strain evidence="2">Huo1</strain>
        <tissue evidence="2">Leaf</tissue>
    </source>
</reference>
<dbReference type="InterPro" id="IPR018253">
    <property type="entry name" value="DnaJ_domain_CS"/>
</dbReference>
<protein>
    <recommendedName>
        <fullName evidence="1">J domain-containing protein</fullName>
    </recommendedName>
</protein>
<evidence type="ECO:0000259" key="1">
    <source>
        <dbReference type="PROSITE" id="PS50076"/>
    </source>
</evidence>
<dbReference type="PRINTS" id="PR00625">
    <property type="entry name" value="JDOMAIN"/>
</dbReference>
<evidence type="ECO:0000313" key="2">
    <source>
        <dbReference type="EMBL" id="KAG6408342.1"/>
    </source>
</evidence>
<evidence type="ECO:0000313" key="3">
    <source>
        <dbReference type="Proteomes" id="UP000298416"/>
    </source>
</evidence>
<dbReference type="PROSITE" id="PS50076">
    <property type="entry name" value="DNAJ_2"/>
    <property type="match status" value="1"/>
</dbReference>
<dbReference type="InterPro" id="IPR036869">
    <property type="entry name" value="J_dom_sf"/>
</dbReference>
<dbReference type="PANTHER" id="PTHR43096">
    <property type="entry name" value="DNAJ HOMOLOG 1, MITOCHONDRIAL-RELATED"/>
    <property type="match status" value="1"/>
</dbReference>
<dbReference type="GO" id="GO:0051082">
    <property type="term" value="F:unfolded protein binding"/>
    <property type="evidence" value="ECO:0007669"/>
    <property type="project" value="TreeGrafter"/>
</dbReference>
<dbReference type="PROSITE" id="PS00636">
    <property type="entry name" value="DNAJ_1"/>
    <property type="match status" value="1"/>
</dbReference>
<organism evidence="2">
    <name type="scientific">Salvia splendens</name>
    <name type="common">Scarlet sage</name>
    <dbReference type="NCBI Taxonomy" id="180675"/>
    <lineage>
        <taxon>Eukaryota</taxon>
        <taxon>Viridiplantae</taxon>
        <taxon>Streptophyta</taxon>
        <taxon>Embryophyta</taxon>
        <taxon>Tracheophyta</taxon>
        <taxon>Spermatophyta</taxon>
        <taxon>Magnoliopsida</taxon>
        <taxon>eudicotyledons</taxon>
        <taxon>Gunneridae</taxon>
        <taxon>Pentapetalae</taxon>
        <taxon>asterids</taxon>
        <taxon>lamiids</taxon>
        <taxon>Lamiales</taxon>
        <taxon>Lamiaceae</taxon>
        <taxon>Nepetoideae</taxon>
        <taxon>Mentheae</taxon>
        <taxon>Salviinae</taxon>
        <taxon>Salvia</taxon>
        <taxon>Salvia subgen. Calosphace</taxon>
        <taxon>core Calosphace</taxon>
    </lineage>
</organism>
<reference evidence="2" key="1">
    <citation type="submission" date="2018-01" db="EMBL/GenBank/DDBJ databases">
        <authorList>
            <person name="Mao J.F."/>
        </authorList>
    </citation>
    <scope>NUCLEOTIDE SEQUENCE</scope>
    <source>
        <strain evidence="2">Huo1</strain>
        <tissue evidence="2">Leaf</tissue>
    </source>
</reference>
<dbReference type="AlphaFoldDB" id="A0A8X8ZKI7"/>
<accession>A0A8X8ZKI7</accession>